<comment type="catalytic activity">
    <reaction evidence="1">
        <text>peroxynitrite = nitrate</text>
        <dbReference type="Rhea" id="RHEA:63116"/>
        <dbReference type="ChEBI" id="CHEBI:17632"/>
        <dbReference type="ChEBI" id="CHEBI:25941"/>
    </reaction>
</comment>
<dbReference type="PANTHER" id="PTHR15854">
    <property type="entry name" value="THAP4 PROTEIN"/>
    <property type="match status" value="1"/>
</dbReference>
<evidence type="ECO:0000313" key="3">
    <source>
        <dbReference type="EMBL" id="MYM19523.1"/>
    </source>
</evidence>
<comment type="pathway">
    <text evidence="1">Nitrogen metabolism.</text>
</comment>
<dbReference type="CDD" id="cd07828">
    <property type="entry name" value="lipocalin_heme-bd-THAP4-like"/>
    <property type="match status" value="1"/>
</dbReference>
<comment type="caution">
    <text evidence="1">Lacks conserved residue(s) required for the propagation of feature annotation.</text>
</comment>
<comment type="function">
    <text evidence="1">Heme-binding protein able to scavenge peroxynitrite and to protect free L-tyrosine against peroxynitrite-mediated nitration, by acting as a peroxynitrite isomerase that converts peroxynitrite to nitrate. Therefore, this protein likely plays a role in peroxynitrite sensing and in the detoxification of reactive nitrogen and oxygen species (RNS and ROS, respectively). Is able to bind nitric oxide (NO) in vitro, but may act as a sensor of peroxynitrite levels in vivo.</text>
</comment>
<dbReference type="EMBL" id="WWEQ01000018">
    <property type="protein sequence ID" value="MYM19523.1"/>
    <property type="molecule type" value="Genomic_DNA"/>
</dbReference>
<gene>
    <name evidence="3" type="ORF">GSY69_05955</name>
</gene>
<keyword evidence="1" id="KW-0413">Isomerase</keyword>
<feature type="domain" description="THAP4-like heme-binding" evidence="2">
    <location>
        <begin position="13"/>
        <end position="198"/>
    </location>
</feature>
<comment type="domain">
    <text evidence="1">Forms a 10-stranded antiparallel beta-barrel structure able to accommodate a hydrophobic ligand in its interior. In fact, this fold hosts the heme group, which is located in a wide surface cleft.</text>
</comment>
<feature type="binding site" description="axial binding residue" evidence="1">
    <location>
        <position position="191"/>
    </location>
    <ligand>
        <name>heme b</name>
        <dbReference type="ChEBI" id="CHEBI:60344"/>
    </ligand>
    <ligandPart>
        <name>Fe</name>
        <dbReference type="ChEBI" id="CHEBI:18248"/>
    </ligandPart>
</feature>
<dbReference type="RefSeq" id="WP_160952955.1">
    <property type="nucleotide sequence ID" value="NZ_WWEQ01000018.1"/>
</dbReference>
<dbReference type="SUPFAM" id="SSF50814">
    <property type="entry name" value="Lipocalins"/>
    <property type="match status" value="1"/>
</dbReference>
<dbReference type="Proteomes" id="UP000469215">
    <property type="component" value="Unassembled WGS sequence"/>
</dbReference>
<feature type="binding site" evidence="1">
    <location>
        <position position="159"/>
    </location>
    <ligand>
        <name>heme b</name>
        <dbReference type="ChEBI" id="CHEBI:60344"/>
    </ligand>
</feature>
<evidence type="ECO:0000313" key="4">
    <source>
        <dbReference type="Proteomes" id="UP000469215"/>
    </source>
</evidence>
<dbReference type="AlphaFoldDB" id="A0A6N9H6F6"/>
<evidence type="ECO:0000259" key="2">
    <source>
        <dbReference type="Pfam" id="PF08768"/>
    </source>
</evidence>
<dbReference type="InterPro" id="IPR045165">
    <property type="entry name" value="Nitrobindin"/>
</dbReference>
<keyword evidence="1" id="KW-0349">Heme</keyword>
<dbReference type="Pfam" id="PF08768">
    <property type="entry name" value="THAP4_heme-bd"/>
    <property type="match status" value="1"/>
</dbReference>
<evidence type="ECO:0000256" key="1">
    <source>
        <dbReference type="HAMAP-Rule" id="MF_01297"/>
    </source>
</evidence>
<dbReference type="InterPro" id="IPR022939">
    <property type="entry name" value="Nb(III)_bact/plant"/>
</dbReference>
<keyword evidence="1" id="KW-0408">Iron</keyword>
<organism evidence="3 4">
    <name type="scientific">Brevibacterium rongguiense</name>
    <dbReference type="NCBI Taxonomy" id="2695267"/>
    <lineage>
        <taxon>Bacteria</taxon>
        <taxon>Bacillati</taxon>
        <taxon>Actinomycetota</taxon>
        <taxon>Actinomycetes</taxon>
        <taxon>Micrococcales</taxon>
        <taxon>Brevibacteriaceae</taxon>
        <taxon>Brevibacterium</taxon>
    </lineage>
</organism>
<dbReference type="HAMAP" id="MF_01297">
    <property type="entry name" value="nitrobindin"/>
    <property type="match status" value="1"/>
</dbReference>
<name>A0A6N9H6F6_9MICO</name>
<comment type="cofactor">
    <cofactor evidence="1">
        <name>heme b</name>
        <dbReference type="ChEBI" id="CHEBI:60344"/>
    </cofactor>
    <text evidence="1">Binds 1 heme b group per subunit, that coordinates a highly solvent-exposed Fe(III) atom.</text>
</comment>
<proteinExistence type="inferred from homology"/>
<protein>
    <recommendedName>
        <fullName evidence="1">Peroxynitrite isomerase</fullName>
        <ecNumber evidence="1">5.99.-.-</ecNumber>
    </recommendedName>
    <alternativeName>
        <fullName evidence="1">Ferric nitrobindin</fullName>
        <shortName evidence="1">Nb(III)</shortName>
    </alternativeName>
</protein>
<dbReference type="EC" id="5.99.-.-" evidence="1"/>
<dbReference type="InterPro" id="IPR014878">
    <property type="entry name" value="THAP4-like_heme-bd"/>
</dbReference>
<dbReference type="Gene3D" id="2.40.128.20">
    <property type="match status" value="1"/>
</dbReference>
<dbReference type="GO" id="GO:0062213">
    <property type="term" value="F:peroxynitrite isomerase activity"/>
    <property type="evidence" value="ECO:0007669"/>
    <property type="project" value="UniProtKB-UniRule"/>
</dbReference>
<dbReference type="InterPro" id="IPR012674">
    <property type="entry name" value="Calycin"/>
</dbReference>
<comment type="similarity">
    <text evidence="1">Belongs to the nitrobindin family.</text>
</comment>
<keyword evidence="4" id="KW-1185">Reference proteome</keyword>
<dbReference type="PANTHER" id="PTHR15854:SF4">
    <property type="entry name" value="PEROXYNITRITE ISOMERASE THAP4"/>
    <property type="match status" value="1"/>
</dbReference>
<sequence length="200" mass="21824">MPIEIDASLPSELIPLAWLVGSWEGEGEVGYAETAQRHFGQRIEFSAPGGAPYLQYSAHAWLLDEEGARQDTLTLETGIWELVRQRESFDAGPGLLVPEGETPYTTAESVEGLRGEEGDFGLEVGIVQPHGIMELYTGRVAGPRIDLSTDVVARTKTAKDYRASTRMYGLVEGDLLWAWDIAALGHELASHASARLKKVS</sequence>
<reference evidence="3 4" key="1">
    <citation type="submission" date="2020-01" db="EMBL/GenBank/DDBJ databases">
        <authorList>
            <person name="Deng T."/>
        </authorList>
    </citation>
    <scope>NUCLEOTIDE SEQUENCE [LARGE SCALE GENOMIC DNA]</scope>
    <source>
        <strain evidence="3 4">5221</strain>
    </source>
</reference>
<dbReference type="GO" id="GO:0020037">
    <property type="term" value="F:heme binding"/>
    <property type="evidence" value="ECO:0007669"/>
    <property type="project" value="UniProtKB-UniRule"/>
</dbReference>
<keyword evidence="1" id="KW-0479">Metal-binding</keyword>
<comment type="caution">
    <text evidence="3">The sequence shown here is derived from an EMBL/GenBank/DDBJ whole genome shotgun (WGS) entry which is preliminary data.</text>
</comment>
<accession>A0A6N9H6F6</accession>
<feature type="short sequence motif" description="GXWXGXG" evidence="1">
    <location>
        <begin position="21"/>
        <end position="27"/>
    </location>
</feature>
<dbReference type="GO" id="GO:0046872">
    <property type="term" value="F:metal ion binding"/>
    <property type="evidence" value="ECO:0007669"/>
    <property type="project" value="UniProtKB-KW"/>
</dbReference>